<evidence type="ECO:0000256" key="1">
    <source>
        <dbReference type="SAM" id="Phobius"/>
    </source>
</evidence>
<keyword evidence="1" id="KW-0812">Transmembrane</keyword>
<accession>A0AAV7KET1</accession>
<comment type="caution">
    <text evidence="2">The sequence shown here is derived from an EMBL/GenBank/DDBJ whole genome shotgun (WGS) entry which is preliminary data.</text>
</comment>
<sequence length="395" mass="45052">MSYAINDINEVSDNSIFRANINPVTVQSISIERVIPDSKQYCVQYELFGCPITTEFLLMVPIIEYGMSIVPVSNTNSDYTGVCEYGMCIGGIGKLFDGERGDISKLELNNESEFYLFTGNETALNITIRLSHYYYISTVCYHHVEIDINDFSSGKLENESKYSINRKEISINRPEQTIVLQIPLNSSKYLAIYEIEIIGYTGANIQNYFTTPYQPQICSITPNDQTVTFPELIQNYILIFSVAVLAFVLCLLVLVIILLTCVIIYTTWYRKTSGNRIEDLVQSKLHESTMNLAQNRLATYADINEDEIQDFRRKLRERLVSDECLEMEQVFQDESGKTDDQLFSSLMNTKSSPLLFPIGKYDDNANRVSPLSSEGLGNNSEAYDRLWRSNKKLSK</sequence>
<gene>
    <name evidence="2" type="ORF">LOD99_14888</name>
</gene>
<evidence type="ECO:0000313" key="2">
    <source>
        <dbReference type="EMBL" id="KAI6659215.1"/>
    </source>
</evidence>
<dbReference type="AlphaFoldDB" id="A0AAV7KET1"/>
<name>A0AAV7KET1_9METZ</name>
<keyword evidence="1" id="KW-1133">Transmembrane helix</keyword>
<reference evidence="2 3" key="1">
    <citation type="journal article" date="2023" name="BMC Biol.">
        <title>The compact genome of the sponge Oopsacas minuta (Hexactinellida) is lacking key metazoan core genes.</title>
        <authorList>
            <person name="Santini S."/>
            <person name="Schenkelaars Q."/>
            <person name="Jourda C."/>
            <person name="Duchesne M."/>
            <person name="Belahbib H."/>
            <person name="Rocher C."/>
            <person name="Selva M."/>
            <person name="Riesgo A."/>
            <person name="Vervoort M."/>
            <person name="Leys S.P."/>
            <person name="Kodjabachian L."/>
            <person name="Le Bivic A."/>
            <person name="Borchiellini C."/>
            <person name="Claverie J.M."/>
            <person name="Renard E."/>
        </authorList>
    </citation>
    <scope>NUCLEOTIDE SEQUENCE [LARGE SCALE GENOMIC DNA]</scope>
    <source>
        <strain evidence="2">SPO-2</strain>
    </source>
</reference>
<dbReference type="Proteomes" id="UP001165289">
    <property type="component" value="Unassembled WGS sequence"/>
</dbReference>
<protein>
    <submittedName>
        <fullName evidence="2">Uncharacterized protein</fullName>
    </submittedName>
</protein>
<proteinExistence type="predicted"/>
<dbReference type="EMBL" id="JAKMXF010000066">
    <property type="protein sequence ID" value="KAI6659215.1"/>
    <property type="molecule type" value="Genomic_DNA"/>
</dbReference>
<feature type="transmembrane region" description="Helical" evidence="1">
    <location>
        <begin position="236"/>
        <end position="266"/>
    </location>
</feature>
<keyword evidence="1" id="KW-0472">Membrane</keyword>
<organism evidence="2 3">
    <name type="scientific">Oopsacas minuta</name>
    <dbReference type="NCBI Taxonomy" id="111878"/>
    <lineage>
        <taxon>Eukaryota</taxon>
        <taxon>Metazoa</taxon>
        <taxon>Porifera</taxon>
        <taxon>Hexactinellida</taxon>
        <taxon>Hexasterophora</taxon>
        <taxon>Lyssacinosida</taxon>
        <taxon>Leucopsacidae</taxon>
        <taxon>Oopsacas</taxon>
    </lineage>
</organism>
<keyword evidence="3" id="KW-1185">Reference proteome</keyword>
<evidence type="ECO:0000313" key="3">
    <source>
        <dbReference type="Proteomes" id="UP001165289"/>
    </source>
</evidence>